<dbReference type="GO" id="GO:0046872">
    <property type="term" value="F:metal ion binding"/>
    <property type="evidence" value="ECO:0007669"/>
    <property type="project" value="UniProtKB-KW"/>
</dbReference>
<evidence type="ECO:0000256" key="6">
    <source>
        <dbReference type="ARBA" id="ARBA00022801"/>
    </source>
</evidence>
<evidence type="ECO:0000313" key="13">
    <source>
        <dbReference type="Proteomes" id="UP001630127"/>
    </source>
</evidence>
<evidence type="ECO:0000256" key="3">
    <source>
        <dbReference type="ARBA" id="ARBA00006958"/>
    </source>
</evidence>
<evidence type="ECO:0000256" key="1">
    <source>
        <dbReference type="ARBA" id="ARBA00001968"/>
    </source>
</evidence>
<keyword evidence="4" id="KW-0540">Nuclease</keyword>
<dbReference type="Pfam" id="PF12776">
    <property type="entry name" value="Myb_DNA-bind_3"/>
    <property type="match status" value="1"/>
</dbReference>
<dbReference type="InterPro" id="IPR027806">
    <property type="entry name" value="HARBI1_dom"/>
</dbReference>
<keyword evidence="6" id="KW-0378">Hydrolase</keyword>
<feature type="domain" description="DDE Tnp4" evidence="10">
    <location>
        <begin position="173"/>
        <end position="332"/>
    </location>
</feature>
<proteinExistence type="inferred from homology"/>
<evidence type="ECO:0000256" key="5">
    <source>
        <dbReference type="ARBA" id="ARBA00022723"/>
    </source>
</evidence>
<dbReference type="GO" id="GO:0005634">
    <property type="term" value="C:nucleus"/>
    <property type="evidence" value="ECO:0007669"/>
    <property type="project" value="UniProtKB-SubCell"/>
</dbReference>
<organism evidence="12 13">
    <name type="scientific">Cinchona calisaya</name>
    <dbReference type="NCBI Taxonomy" id="153742"/>
    <lineage>
        <taxon>Eukaryota</taxon>
        <taxon>Viridiplantae</taxon>
        <taxon>Streptophyta</taxon>
        <taxon>Embryophyta</taxon>
        <taxon>Tracheophyta</taxon>
        <taxon>Spermatophyta</taxon>
        <taxon>Magnoliopsida</taxon>
        <taxon>eudicotyledons</taxon>
        <taxon>Gunneridae</taxon>
        <taxon>Pentapetalae</taxon>
        <taxon>asterids</taxon>
        <taxon>lamiids</taxon>
        <taxon>Gentianales</taxon>
        <taxon>Rubiaceae</taxon>
        <taxon>Cinchonoideae</taxon>
        <taxon>Cinchoneae</taxon>
        <taxon>Cinchona</taxon>
    </lineage>
</organism>
<dbReference type="EMBL" id="JBJUIK010000015">
    <property type="protein sequence ID" value="KAL3502389.1"/>
    <property type="molecule type" value="Genomic_DNA"/>
</dbReference>
<evidence type="ECO:0000313" key="12">
    <source>
        <dbReference type="EMBL" id="KAL3502389.1"/>
    </source>
</evidence>
<feature type="compositionally biased region" description="Low complexity" evidence="8">
    <location>
        <begin position="518"/>
        <end position="529"/>
    </location>
</feature>
<dbReference type="Proteomes" id="UP001630127">
    <property type="component" value="Unassembled WGS sequence"/>
</dbReference>
<comment type="caution">
    <text evidence="12">The sequence shown here is derived from an EMBL/GenBank/DDBJ whole genome shotgun (WGS) entry which is preliminary data.</text>
</comment>
<dbReference type="Pfam" id="PF13359">
    <property type="entry name" value="DDE_Tnp_4"/>
    <property type="match status" value="1"/>
</dbReference>
<comment type="similarity">
    <text evidence="3">Belongs to the HARBI1 family.</text>
</comment>
<dbReference type="GO" id="GO:0016787">
    <property type="term" value="F:hydrolase activity"/>
    <property type="evidence" value="ECO:0007669"/>
    <property type="project" value="UniProtKB-KW"/>
</dbReference>
<keyword evidence="13" id="KW-1185">Reference proteome</keyword>
<dbReference type="PANTHER" id="PTHR22930">
    <property type="match status" value="1"/>
</dbReference>
<evidence type="ECO:0008006" key="14">
    <source>
        <dbReference type="Google" id="ProtNLM"/>
    </source>
</evidence>
<dbReference type="AlphaFoldDB" id="A0ABD2Y7Z6"/>
<comment type="subcellular location">
    <subcellularLocation>
        <location evidence="2">Nucleus</location>
    </subcellularLocation>
</comment>
<evidence type="ECO:0000259" key="9">
    <source>
        <dbReference type="Pfam" id="PF12776"/>
    </source>
</evidence>
<dbReference type="InterPro" id="IPR045249">
    <property type="entry name" value="HARBI1-like"/>
</dbReference>
<evidence type="ECO:0000259" key="11">
    <source>
        <dbReference type="Pfam" id="PF26138"/>
    </source>
</evidence>
<feature type="domain" description="Myb/SANT-like" evidence="9">
    <location>
        <begin position="356"/>
        <end position="450"/>
    </location>
</feature>
<keyword evidence="7" id="KW-0539">Nucleus</keyword>
<dbReference type="GO" id="GO:0004518">
    <property type="term" value="F:nuclease activity"/>
    <property type="evidence" value="ECO:0007669"/>
    <property type="project" value="UniProtKB-KW"/>
</dbReference>
<evidence type="ECO:0000256" key="2">
    <source>
        <dbReference type="ARBA" id="ARBA00004123"/>
    </source>
</evidence>
<protein>
    <recommendedName>
        <fullName evidence="14">DDE Tnp4 domain-containing protein</fullName>
    </recommendedName>
</protein>
<gene>
    <name evidence="12" type="ORF">ACH5RR_036838</name>
</gene>
<evidence type="ECO:0000259" key="10">
    <source>
        <dbReference type="Pfam" id="PF13359"/>
    </source>
</evidence>
<dbReference type="Pfam" id="PF26138">
    <property type="entry name" value="DUF8040"/>
    <property type="match status" value="1"/>
</dbReference>
<evidence type="ECO:0000256" key="7">
    <source>
        <dbReference type="ARBA" id="ARBA00023242"/>
    </source>
</evidence>
<reference evidence="12 13" key="1">
    <citation type="submission" date="2024-11" db="EMBL/GenBank/DDBJ databases">
        <title>A near-complete genome assembly of Cinchona calisaya.</title>
        <authorList>
            <person name="Lian D.C."/>
            <person name="Zhao X.W."/>
            <person name="Wei L."/>
        </authorList>
    </citation>
    <scope>NUCLEOTIDE SEQUENCE [LARGE SCALE GENOMIC DNA]</scope>
    <source>
        <tissue evidence="12">Nenye</tissue>
    </source>
</reference>
<evidence type="ECO:0000256" key="4">
    <source>
        <dbReference type="ARBA" id="ARBA00022722"/>
    </source>
</evidence>
<comment type="cofactor">
    <cofactor evidence="1">
        <name>a divalent metal cation</name>
        <dbReference type="ChEBI" id="CHEBI:60240"/>
    </cofactor>
</comment>
<feature type="region of interest" description="Disordered" evidence="8">
    <location>
        <begin position="517"/>
        <end position="545"/>
    </location>
</feature>
<evidence type="ECO:0000256" key="8">
    <source>
        <dbReference type="SAM" id="MobiDB-lite"/>
    </source>
</evidence>
<dbReference type="InterPro" id="IPR058353">
    <property type="entry name" value="DUF8040"/>
</dbReference>
<sequence length="625" mass="71271">MDSSSDDETAMIIGAATSALAAGYAVLEAYRTPIVIPRPPHINRDQARENYMDSILYGSSSYCIDQIRMDQDIFFRLLNTLTVRGLLHPTIHMSLREQLLMFLQIVGYNLRFRTVGGYLYRSTETISRYFSIVLDAILKLYPELVHLPNQSTPPEILGNQRYYPWFADCIGAIDGTHILAAVPLEIQGKFRGRKGIPTQNVLAAISFDLKFSYVLAGWEGSAHDSRVLEDALSRPGGLQVPKDKYYLVDAGYGIRNGFIPPYIGVRYHLKEYDGNPPQNEKELFNLRHSSLRTTIERGFGILKKRFRVIDNDPFWDFKTQVDVVLACCILHNHIMGITPNDRFIQEMGRKGEKQFRWSKPMEHMMLQILAEEVKLGNRPNNNFRQSSFTRVVDAIKEKFGATCLPDHVENHLRTVRASWSTIVAIRGRSGFSWIEDLKMIIASPTVYHDYIQKNPSHDKFIHKKIDFYDEMALVVGKDMATGSFGKTFTDINLGAPLTVDDAVNNITELVMQKEIPYSNASSSETNTSSCGAKQHRKRNRSSDEIEKISERLAEVAAALTKLSTNKLDVSSLYDEIMKMKGYEEEFLASVFDHLVQNEMLAKSFIVKSDRLRLNFLEDFKKQRQT</sequence>
<keyword evidence="5" id="KW-0479">Metal-binding</keyword>
<dbReference type="PANTHER" id="PTHR22930:SF285">
    <property type="entry name" value="PROTEIN ALP1-LIKE"/>
    <property type="match status" value="1"/>
</dbReference>
<feature type="domain" description="DUF8040" evidence="11">
    <location>
        <begin position="47"/>
        <end position="139"/>
    </location>
</feature>
<accession>A0ABD2Y7Z6</accession>
<name>A0ABD2Y7Z6_9GENT</name>
<dbReference type="InterPro" id="IPR024752">
    <property type="entry name" value="Myb/SANT-like_dom"/>
</dbReference>